<keyword evidence="4" id="KW-1185">Reference proteome</keyword>
<dbReference type="Pfam" id="PF01548">
    <property type="entry name" value="DEDD_Tnp_IS110"/>
    <property type="match status" value="1"/>
</dbReference>
<proteinExistence type="predicted"/>
<dbReference type="AlphaFoldDB" id="A0A4P6EE82"/>
<dbReference type="InterPro" id="IPR002525">
    <property type="entry name" value="Transp_IS110-like_N"/>
</dbReference>
<feature type="domain" description="Transposase IS110-like N-terminal" evidence="2">
    <location>
        <begin position="34"/>
        <end position="95"/>
    </location>
</feature>
<gene>
    <name evidence="3" type="ORF">ET475_11835</name>
</gene>
<feature type="compositionally biased region" description="Low complexity" evidence="1">
    <location>
        <begin position="153"/>
        <end position="163"/>
    </location>
</feature>
<evidence type="ECO:0000313" key="3">
    <source>
        <dbReference type="EMBL" id="QAY60610.1"/>
    </source>
</evidence>
<evidence type="ECO:0000313" key="4">
    <source>
        <dbReference type="Proteomes" id="UP000293995"/>
    </source>
</evidence>
<feature type="region of interest" description="Disordered" evidence="1">
    <location>
        <begin position="92"/>
        <end position="170"/>
    </location>
</feature>
<protein>
    <recommendedName>
        <fullName evidence="2">Transposase IS110-like N-terminal domain-containing protein</fullName>
    </recommendedName>
</protein>
<dbReference type="GO" id="GO:0006313">
    <property type="term" value="P:DNA transposition"/>
    <property type="evidence" value="ECO:0007669"/>
    <property type="project" value="InterPro"/>
</dbReference>
<feature type="compositionally biased region" description="Polar residues" evidence="1">
    <location>
        <begin position="123"/>
        <end position="134"/>
    </location>
</feature>
<dbReference type="EMBL" id="CP035494">
    <property type="protein sequence ID" value="QAY60610.1"/>
    <property type="molecule type" value="Genomic_DNA"/>
</dbReference>
<dbReference type="KEGG" id="mprt:ET475_11835"/>
<dbReference type="GO" id="GO:0004803">
    <property type="term" value="F:transposase activity"/>
    <property type="evidence" value="ECO:0007669"/>
    <property type="project" value="InterPro"/>
</dbReference>
<dbReference type="Proteomes" id="UP000293995">
    <property type="component" value="Chromosome"/>
</dbReference>
<evidence type="ECO:0000256" key="1">
    <source>
        <dbReference type="SAM" id="MobiDB-lite"/>
    </source>
</evidence>
<name>A0A4P6EE82_9MICO</name>
<organism evidence="3 4">
    <name type="scientific">Microbacterium protaetiae</name>
    <dbReference type="NCBI Taxonomy" id="2509458"/>
    <lineage>
        <taxon>Bacteria</taxon>
        <taxon>Bacillati</taxon>
        <taxon>Actinomycetota</taxon>
        <taxon>Actinomycetes</taxon>
        <taxon>Micrococcales</taxon>
        <taxon>Microbacteriaceae</taxon>
        <taxon>Microbacterium</taxon>
    </lineage>
</organism>
<dbReference type="OrthoDB" id="4337860at2"/>
<accession>A0A4P6EE82</accession>
<sequence length="170" mass="18504">MTFINRWKGIPPMTSMTLDPPLTNPLSPATELVAGVDTHKNTHHVAILDHVRKPVADREFRADGRGYAQVVAFLHAHGDVVCVGVEGTGSYGAGLSRARMRRGRPSSKSPDRTGRPDGVGASPTRSTRIRQPSLSWPELTPRSRRLVTGRWNRCGSSSPSAAPRPKPGRR</sequence>
<dbReference type="GO" id="GO:0003677">
    <property type="term" value="F:DNA binding"/>
    <property type="evidence" value="ECO:0007669"/>
    <property type="project" value="InterPro"/>
</dbReference>
<reference evidence="3 4" key="1">
    <citation type="submission" date="2019-01" db="EMBL/GenBank/DDBJ databases">
        <title>Genome sequencing of strain DFW100M-13.</title>
        <authorList>
            <person name="Heo J."/>
            <person name="Kim S.-J."/>
            <person name="Kim J.-S."/>
            <person name="Hong S.-B."/>
            <person name="Kwon S.-W."/>
        </authorList>
    </citation>
    <scope>NUCLEOTIDE SEQUENCE [LARGE SCALE GENOMIC DNA]</scope>
    <source>
        <strain evidence="3 4">DFW100M-13</strain>
    </source>
</reference>
<evidence type="ECO:0000259" key="2">
    <source>
        <dbReference type="Pfam" id="PF01548"/>
    </source>
</evidence>